<keyword evidence="2" id="KW-0812">Transmembrane</keyword>
<comment type="caution">
    <text evidence="3">The sequence shown here is derived from an EMBL/GenBank/DDBJ whole genome shotgun (WGS) entry which is preliminary data.</text>
</comment>
<feature type="compositionally biased region" description="Polar residues" evidence="1">
    <location>
        <begin position="40"/>
        <end position="50"/>
    </location>
</feature>
<name>A0AAN7AQT2_9PEZI</name>
<evidence type="ECO:0000313" key="4">
    <source>
        <dbReference type="Proteomes" id="UP001303160"/>
    </source>
</evidence>
<reference evidence="3" key="1">
    <citation type="journal article" date="2023" name="Mol. Phylogenet. Evol.">
        <title>Genome-scale phylogeny and comparative genomics of the fungal order Sordariales.</title>
        <authorList>
            <person name="Hensen N."/>
            <person name="Bonometti L."/>
            <person name="Westerberg I."/>
            <person name="Brannstrom I.O."/>
            <person name="Guillou S."/>
            <person name="Cros-Aarteil S."/>
            <person name="Calhoun S."/>
            <person name="Haridas S."/>
            <person name="Kuo A."/>
            <person name="Mondo S."/>
            <person name="Pangilinan J."/>
            <person name="Riley R."/>
            <person name="LaButti K."/>
            <person name="Andreopoulos B."/>
            <person name="Lipzen A."/>
            <person name="Chen C."/>
            <person name="Yan M."/>
            <person name="Daum C."/>
            <person name="Ng V."/>
            <person name="Clum A."/>
            <person name="Steindorff A."/>
            <person name="Ohm R.A."/>
            <person name="Martin F."/>
            <person name="Silar P."/>
            <person name="Natvig D.O."/>
            <person name="Lalanne C."/>
            <person name="Gautier V."/>
            <person name="Ament-Velasquez S.L."/>
            <person name="Kruys A."/>
            <person name="Hutchinson M.I."/>
            <person name="Powell A.J."/>
            <person name="Barry K."/>
            <person name="Miller A.N."/>
            <person name="Grigoriev I.V."/>
            <person name="Debuchy R."/>
            <person name="Gladieux P."/>
            <person name="Hiltunen Thoren M."/>
            <person name="Johannesson H."/>
        </authorList>
    </citation>
    <scope>NUCLEOTIDE SEQUENCE</scope>
    <source>
        <strain evidence="3">CBS 315.58</strain>
    </source>
</reference>
<evidence type="ECO:0000256" key="1">
    <source>
        <dbReference type="SAM" id="MobiDB-lite"/>
    </source>
</evidence>
<dbReference type="AlphaFoldDB" id="A0AAN7AQT2"/>
<organism evidence="3 4">
    <name type="scientific">Triangularia verruculosa</name>
    <dbReference type="NCBI Taxonomy" id="2587418"/>
    <lineage>
        <taxon>Eukaryota</taxon>
        <taxon>Fungi</taxon>
        <taxon>Dikarya</taxon>
        <taxon>Ascomycota</taxon>
        <taxon>Pezizomycotina</taxon>
        <taxon>Sordariomycetes</taxon>
        <taxon>Sordariomycetidae</taxon>
        <taxon>Sordariales</taxon>
        <taxon>Podosporaceae</taxon>
        <taxon>Triangularia</taxon>
    </lineage>
</organism>
<feature type="transmembrane region" description="Helical" evidence="2">
    <location>
        <begin position="663"/>
        <end position="687"/>
    </location>
</feature>
<accession>A0AAN7AQT2</accession>
<proteinExistence type="predicted"/>
<keyword evidence="2" id="KW-1133">Transmembrane helix</keyword>
<dbReference type="EMBL" id="MU864079">
    <property type="protein sequence ID" value="KAK4194245.1"/>
    <property type="molecule type" value="Genomic_DNA"/>
</dbReference>
<feature type="transmembrane region" description="Helical" evidence="2">
    <location>
        <begin position="151"/>
        <end position="175"/>
    </location>
</feature>
<feature type="transmembrane region" description="Helical" evidence="2">
    <location>
        <begin position="70"/>
        <end position="98"/>
    </location>
</feature>
<protein>
    <submittedName>
        <fullName evidence="3">Uncharacterized protein</fullName>
    </submittedName>
</protein>
<evidence type="ECO:0000313" key="3">
    <source>
        <dbReference type="EMBL" id="KAK4194245.1"/>
    </source>
</evidence>
<feature type="region of interest" description="Disordered" evidence="1">
    <location>
        <begin position="27"/>
        <end position="54"/>
    </location>
</feature>
<reference evidence="3" key="2">
    <citation type="submission" date="2023-05" db="EMBL/GenBank/DDBJ databases">
        <authorList>
            <consortium name="Lawrence Berkeley National Laboratory"/>
            <person name="Steindorff A."/>
            <person name="Hensen N."/>
            <person name="Bonometti L."/>
            <person name="Westerberg I."/>
            <person name="Brannstrom I.O."/>
            <person name="Guillou S."/>
            <person name="Cros-Aarteil S."/>
            <person name="Calhoun S."/>
            <person name="Haridas S."/>
            <person name="Kuo A."/>
            <person name="Mondo S."/>
            <person name="Pangilinan J."/>
            <person name="Riley R."/>
            <person name="Labutti K."/>
            <person name="Andreopoulos B."/>
            <person name="Lipzen A."/>
            <person name="Chen C."/>
            <person name="Yanf M."/>
            <person name="Daum C."/>
            <person name="Ng V."/>
            <person name="Clum A."/>
            <person name="Ohm R."/>
            <person name="Martin F."/>
            <person name="Silar P."/>
            <person name="Natvig D."/>
            <person name="Lalanne C."/>
            <person name="Gautier V."/>
            <person name="Ament-Velasquez S.L."/>
            <person name="Kruys A."/>
            <person name="Hutchinson M.I."/>
            <person name="Powell A.J."/>
            <person name="Barry K."/>
            <person name="Miller A.N."/>
            <person name="Grigoriev I.V."/>
            <person name="Debuchy R."/>
            <person name="Gladieux P."/>
            <person name="Thoren M.H."/>
            <person name="Johannesson H."/>
        </authorList>
    </citation>
    <scope>NUCLEOTIDE SEQUENCE</scope>
    <source>
        <strain evidence="3">CBS 315.58</strain>
    </source>
</reference>
<keyword evidence="4" id="KW-1185">Reference proteome</keyword>
<gene>
    <name evidence="3" type="ORF">QBC40DRAFT_302285</name>
</gene>
<sequence>MSAAFPRAATAPPAMLWSDDTAKSRMTSHTSSAYDRVATRPQQQPNNQTDVEPLEKTATSIRKLSIGEKLGFWGIIITCTAPIFMLAAMGVLSFMWLADASNHAWRSMMVNNWLNTAVAICTEVLKQAMSFQLGIMIAMLAALALERSEVLLPYTAFFSMIRAAAGAGTTVEVMWSYLRSMWRHRRKGSYRQFVTVVFWLSTLSAAMFAFTQVISVVLFTDVDLDVIPGLKKEVNTTFGFQNVFRREGCQSFTINGSNVYCNGEAVDESVLERIVPRLVDRGGTWARKAAEYPSFAEYSEPPYEAEGGSVKASRSTPRLGNVTVTKAGGNNHRHNESVPFACMAPLPYTKLVESVNFQPQWQLSICQLGSFSGGLVSEFNDISTWWDQTTGSRGLWSSTYGAAYLFLNVTAIGQLNLPSYGDDGITGWASRQRNEWFDMVWEKGNMSTTISSTLCYSAFGFADLDVAITSSANRTEPKPTFNDPARIYNFTGIRQLYGQPNMDAHELEEDRGILRLEKPQKESPWVLRGEPASYGEPFMRAYADLGTRSRTGSTWMQDVPWPLDSRLANVSAMLCETETPLNSGDETYDLNSGASILRVMADVGHVWLVQEILREGGSIAFALQSMITLLSSMSYYDQIGQFDNFTMSEQAYYVVASVRVKKVGFVVVVVAVLAHLVLAGAVLVVFLNSTSFSRIGETWTVLSQVVVPEGAVTKYVNSAGMQGDDEVEATMERDGYVNSTAKLADTDGRLRIIATGRETVAGSATRLHSQRGLKSEGFGNHDYQVIPRE</sequence>
<dbReference type="Proteomes" id="UP001303160">
    <property type="component" value="Unassembled WGS sequence"/>
</dbReference>
<evidence type="ECO:0000256" key="2">
    <source>
        <dbReference type="SAM" id="Phobius"/>
    </source>
</evidence>
<feature type="transmembrane region" description="Helical" evidence="2">
    <location>
        <begin position="196"/>
        <end position="219"/>
    </location>
</feature>
<keyword evidence="2" id="KW-0472">Membrane</keyword>